<evidence type="ECO:0000313" key="3">
    <source>
        <dbReference type="Proteomes" id="UP001603978"/>
    </source>
</evidence>
<evidence type="ECO:0000256" key="1">
    <source>
        <dbReference type="SAM" id="MobiDB-lite"/>
    </source>
</evidence>
<protein>
    <submittedName>
        <fullName evidence="2">Uncharacterized protein</fullName>
    </submittedName>
</protein>
<proteinExistence type="predicted"/>
<organism evidence="2 3">
    <name type="scientific">Nonomuraea marmarensis</name>
    <dbReference type="NCBI Taxonomy" id="3351344"/>
    <lineage>
        <taxon>Bacteria</taxon>
        <taxon>Bacillati</taxon>
        <taxon>Actinomycetota</taxon>
        <taxon>Actinomycetes</taxon>
        <taxon>Streptosporangiales</taxon>
        <taxon>Streptosporangiaceae</taxon>
        <taxon>Nonomuraea</taxon>
    </lineage>
</organism>
<evidence type="ECO:0000313" key="2">
    <source>
        <dbReference type="EMBL" id="MFG1706498.1"/>
    </source>
</evidence>
<keyword evidence="3" id="KW-1185">Reference proteome</keyword>
<dbReference type="Gene3D" id="3.40.430.10">
    <property type="entry name" value="Dihydrofolate Reductase, subunit A"/>
    <property type="match status" value="1"/>
</dbReference>
<accession>A0ABW7AHH9</accession>
<dbReference type="InterPro" id="IPR024072">
    <property type="entry name" value="DHFR-like_dom_sf"/>
</dbReference>
<feature type="compositionally biased region" description="Polar residues" evidence="1">
    <location>
        <begin position="90"/>
        <end position="107"/>
    </location>
</feature>
<name>A0ABW7AHH9_9ACTN</name>
<feature type="region of interest" description="Disordered" evidence="1">
    <location>
        <begin position="81"/>
        <end position="123"/>
    </location>
</feature>
<sequence>MEVVARDPVKDVRQLKTETGKGIQLVGGAEPAGALHHIKVNPVTAATGIPLVAGKNGAGRRRFALTDHMIPDSGVAILTYRTAPAPPPDETSQQSSAKARTYRNGSNKMRVLLSTKNREGSGQ</sequence>
<dbReference type="EMBL" id="JBICRM010000015">
    <property type="protein sequence ID" value="MFG1706498.1"/>
    <property type="molecule type" value="Genomic_DNA"/>
</dbReference>
<comment type="caution">
    <text evidence="2">The sequence shown here is derived from an EMBL/GenBank/DDBJ whole genome shotgun (WGS) entry which is preliminary data.</text>
</comment>
<dbReference type="RefSeq" id="WP_393169393.1">
    <property type="nucleotide sequence ID" value="NZ_JBICRM010000015.1"/>
</dbReference>
<reference evidence="2 3" key="1">
    <citation type="submission" date="2024-10" db="EMBL/GenBank/DDBJ databases">
        <authorList>
            <person name="Topkara A.R."/>
            <person name="Saygin H."/>
        </authorList>
    </citation>
    <scope>NUCLEOTIDE SEQUENCE [LARGE SCALE GENOMIC DNA]</scope>
    <source>
        <strain evidence="2 3">M3C6</strain>
    </source>
</reference>
<gene>
    <name evidence="2" type="ORF">ACFLIM_25215</name>
</gene>
<dbReference type="Proteomes" id="UP001603978">
    <property type="component" value="Unassembled WGS sequence"/>
</dbReference>